<dbReference type="EMBL" id="BKCJ010003645">
    <property type="protein sequence ID" value="GEU56330.1"/>
    <property type="molecule type" value="Genomic_DNA"/>
</dbReference>
<reference evidence="3" key="1">
    <citation type="journal article" date="2019" name="Sci. Rep.">
        <title>Draft genome of Tanacetum cinerariifolium, the natural source of mosquito coil.</title>
        <authorList>
            <person name="Yamashiro T."/>
            <person name="Shiraishi A."/>
            <person name="Satake H."/>
            <person name="Nakayama K."/>
        </authorList>
    </citation>
    <scope>NUCLEOTIDE SEQUENCE</scope>
</reference>
<gene>
    <name evidence="3" type="ORF">Tci_028308</name>
</gene>
<feature type="region of interest" description="Disordered" evidence="2">
    <location>
        <begin position="516"/>
        <end position="557"/>
    </location>
</feature>
<feature type="compositionally biased region" description="Basic and acidic residues" evidence="2">
    <location>
        <begin position="526"/>
        <end position="543"/>
    </location>
</feature>
<sequence length="1149" mass="130970">MVPPNNLGPDLNGKAVNETQYRGMIRSLMYLTASRPDIQFLTCLCVRYQANPRESHLIAVKRIFRQAFTRSPNQYKEYLFEFSYTAKALKNLKVWFFTPTRGILGEVRVNTFRTAIGGILPVSLHPICYHTTTRNCGGCSWPKSFNAYVVKLGFFDKISNKDAIILYCLENEVNIDYAKFIWEDIITKLNKKTRKKVVPYPSVHNWTLKKNQPEGPLFTDHMLAICKADVPVEHKALNTSSYTKKKDSKGKNLGAKIRHGKQTTYSKHHPLPKIEATKGVTSEGRANPQISSAKFKSEADFGLSAPKDSISQTTCNDEGPNKLSSDHISAAQLTKLLIKSLKPKFSKILSAHDFSSSLPTELKEIPFKLTELTGEVKELKKHVHDMEIKLPGDLKEIPNKLEVFPLTVKSLTIQVAELKTLQWELPTEFLYVPTHIQSIQVKLKTLDALPSLLNKVTKAMNKFAQVIDSARLEILIKAAKDAEKANLNKQQSILTPPITTTVTSSTTTSLRSSFLSSPLKSSFQPEGEHIKKDKGKNDMSSKDAEEEGSESNFDDTIHLTGSMVESSKNKKLKKFDFVTKGGDHVHLTKEQIKAQKRIEESAKAEAAKHKVEKGKGWPTMYGQIQTRIDYLHETKVKLETDLDKPPSEQDPLDKLSGLAKTKRKNADDIHDYFRANKRLKSSVQYEDHPAETMLNESVLGMIMFNSYHKQILLPFKTLEISQMRCCTLYKKSSSEFIKAIDYLHPVLGQPQPTIKEDYFVIINGCFCYVTHGFKLDKFERVDLRRWQKKMHFLLSRISVLYVLTTSIHEDSKDAIVEQLKTRASGIMMTMFAENSTWFKEKAMLAKALESKATLDEEEMAFLVIVDNNAKVADVENQIHSLKMQLNETVESHKTLSTTVDALKKESKAKEDKYLDQIIDLEKKKKALDNVVYKMGQSTQMMHMLTKCQVFYIESHKTALGYQNHLYLTQAQRKVHAQYCVHMIVKQHAALPIIKNEETLELTEESRLTAEQAFWLAISKSVSEKSPVQPEQVLKEIPHELPKISLVKDSFNKMKSHVNDFDKIITVHNNSLEPDNIEAELLQKKNDRLFELIISQDLVHTAVNSLAEIFDYQNMEESYIDEFFECVKLKAKLLKKNDMVEKAVYDELSK</sequence>
<dbReference type="PANTHER" id="PTHR11439">
    <property type="entry name" value="GAG-POL-RELATED RETROTRANSPOSON"/>
    <property type="match status" value="1"/>
</dbReference>
<feature type="compositionally biased region" description="Acidic residues" evidence="2">
    <location>
        <begin position="544"/>
        <end position="553"/>
    </location>
</feature>
<name>A0A6L2L5J5_TANCI</name>
<keyword evidence="1" id="KW-0175">Coiled coil</keyword>
<dbReference type="PANTHER" id="PTHR11439:SF495">
    <property type="entry name" value="REVERSE TRANSCRIPTASE, RNA-DEPENDENT DNA POLYMERASE-RELATED"/>
    <property type="match status" value="1"/>
</dbReference>
<evidence type="ECO:0000313" key="3">
    <source>
        <dbReference type="EMBL" id="GEU56330.1"/>
    </source>
</evidence>
<organism evidence="3">
    <name type="scientific">Tanacetum cinerariifolium</name>
    <name type="common">Dalmatian daisy</name>
    <name type="synonym">Chrysanthemum cinerariifolium</name>
    <dbReference type="NCBI Taxonomy" id="118510"/>
    <lineage>
        <taxon>Eukaryota</taxon>
        <taxon>Viridiplantae</taxon>
        <taxon>Streptophyta</taxon>
        <taxon>Embryophyta</taxon>
        <taxon>Tracheophyta</taxon>
        <taxon>Spermatophyta</taxon>
        <taxon>Magnoliopsida</taxon>
        <taxon>eudicotyledons</taxon>
        <taxon>Gunneridae</taxon>
        <taxon>Pentapetalae</taxon>
        <taxon>asterids</taxon>
        <taxon>campanulids</taxon>
        <taxon>Asterales</taxon>
        <taxon>Asteraceae</taxon>
        <taxon>Asteroideae</taxon>
        <taxon>Anthemideae</taxon>
        <taxon>Anthemidinae</taxon>
        <taxon>Tanacetum</taxon>
    </lineage>
</organism>
<feature type="coiled-coil region" evidence="1">
    <location>
        <begin position="871"/>
        <end position="923"/>
    </location>
</feature>
<comment type="caution">
    <text evidence="3">The sequence shown here is derived from an EMBL/GenBank/DDBJ whole genome shotgun (WGS) entry which is preliminary data.</text>
</comment>
<dbReference type="AlphaFoldDB" id="A0A6L2L5J5"/>
<evidence type="ECO:0000256" key="2">
    <source>
        <dbReference type="SAM" id="MobiDB-lite"/>
    </source>
</evidence>
<evidence type="ECO:0000256" key="1">
    <source>
        <dbReference type="SAM" id="Coils"/>
    </source>
</evidence>
<protein>
    <submittedName>
        <fullName evidence="3">Uncharacterized mitochondrial protein AtMg00810-like</fullName>
    </submittedName>
</protein>
<proteinExistence type="predicted"/>
<accession>A0A6L2L5J5</accession>